<accession>A0A8H5FQJ4</accession>
<evidence type="ECO:0000313" key="3">
    <source>
        <dbReference type="Proteomes" id="UP000518752"/>
    </source>
</evidence>
<feature type="compositionally biased region" description="Acidic residues" evidence="1">
    <location>
        <begin position="15"/>
        <end position="31"/>
    </location>
</feature>
<protein>
    <submittedName>
        <fullName evidence="2">Uncharacterized protein</fullName>
    </submittedName>
</protein>
<gene>
    <name evidence="2" type="ORF">D9757_014899</name>
</gene>
<name>A0A8H5FQJ4_9AGAR</name>
<feature type="compositionally biased region" description="Basic and acidic residues" evidence="1">
    <location>
        <begin position="32"/>
        <end position="52"/>
    </location>
</feature>
<dbReference type="Proteomes" id="UP000518752">
    <property type="component" value="Unassembled WGS sequence"/>
</dbReference>
<keyword evidence="3" id="KW-1185">Reference proteome</keyword>
<reference evidence="2 3" key="1">
    <citation type="journal article" date="2020" name="ISME J.">
        <title>Uncovering the hidden diversity of litter-decomposition mechanisms in mushroom-forming fungi.</title>
        <authorList>
            <person name="Floudas D."/>
            <person name="Bentzer J."/>
            <person name="Ahren D."/>
            <person name="Johansson T."/>
            <person name="Persson P."/>
            <person name="Tunlid A."/>
        </authorList>
    </citation>
    <scope>NUCLEOTIDE SEQUENCE [LARGE SCALE GENOMIC DNA]</scope>
    <source>
        <strain evidence="2 3">CBS 406.79</strain>
    </source>
</reference>
<feature type="region of interest" description="Disordered" evidence="1">
    <location>
        <begin position="1"/>
        <end position="53"/>
    </location>
</feature>
<evidence type="ECO:0000313" key="2">
    <source>
        <dbReference type="EMBL" id="KAF5345102.1"/>
    </source>
</evidence>
<comment type="caution">
    <text evidence="2">The sequence shown here is derived from an EMBL/GenBank/DDBJ whole genome shotgun (WGS) entry which is preliminary data.</text>
</comment>
<dbReference type="AlphaFoldDB" id="A0A8H5FQJ4"/>
<sequence length="106" mass="11433">MDPCLSAEDRGSRDMEEEEEKGETGEGEDASEFLHRDPGSTRSSKRQEDGRIPELGIFSSSSIIIDVGPWTWTPASSEAHKSSRCLGMGGGGGYPNGFWLLGKKGI</sequence>
<organism evidence="2 3">
    <name type="scientific">Collybiopsis confluens</name>
    <dbReference type="NCBI Taxonomy" id="2823264"/>
    <lineage>
        <taxon>Eukaryota</taxon>
        <taxon>Fungi</taxon>
        <taxon>Dikarya</taxon>
        <taxon>Basidiomycota</taxon>
        <taxon>Agaricomycotina</taxon>
        <taxon>Agaricomycetes</taxon>
        <taxon>Agaricomycetidae</taxon>
        <taxon>Agaricales</taxon>
        <taxon>Marasmiineae</taxon>
        <taxon>Omphalotaceae</taxon>
        <taxon>Collybiopsis</taxon>
    </lineage>
</organism>
<dbReference type="EMBL" id="JAACJN010000385">
    <property type="protein sequence ID" value="KAF5345102.1"/>
    <property type="molecule type" value="Genomic_DNA"/>
</dbReference>
<proteinExistence type="predicted"/>
<evidence type="ECO:0000256" key="1">
    <source>
        <dbReference type="SAM" id="MobiDB-lite"/>
    </source>
</evidence>